<dbReference type="InterPro" id="IPR025857">
    <property type="entry name" value="MacB_PCD"/>
</dbReference>
<evidence type="ECO:0000259" key="9">
    <source>
        <dbReference type="Pfam" id="PF12704"/>
    </source>
</evidence>
<name>A0A1H3BRX0_9ACTN</name>
<feature type="transmembrane region" description="Helical" evidence="7">
    <location>
        <begin position="279"/>
        <end position="300"/>
    </location>
</feature>
<keyword evidence="4 7" id="KW-1133">Transmembrane helix</keyword>
<dbReference type="Pfam" id="PF12704">
    <property type="entry name" value="MacB_PCD"/>
    <property type="match status" value="1"/>
</dbReference>
<evidence type="ECO:0000256" key="6">
    <source>
        <dbReference type="ARBA" id="ARBA00038076"/>
    </source>
</evidence>
<organism evidence="10 11">
    <name type="scientific">Geodermatophilus africanus</name>
    <dbReference type="NCBI Taxonomy" id="1137993"/>
    <lineage>
        <taxon>Bacteria</taxon>
        <taxon>Bacillati</taxon>
        <taxon>Actinomycetota</taxon>
        <taxon>Actinomycetes</taxon>
        <taxon>Geodermatophilales</taxon>
        <taxon>Geodermatophilaceae</taxon>
        <taxon>Geodermatophilus</taxon>
    </lineage>
</organism>
<dbReference type="GO" id="GO:0022857">
    <property type="term" value="F:transmembrane transporter activity"/>
    <property type="evidence" value="ECO:0007669"/>
    <property type="project" value="TreeGrafter"/>
</dbReference>
<dbReference type="PANTHER" id="PTHR30572:SF4">
    <property type="entry name" value="ABC TRANSPORTER PERMEASE YTRF"/>
    <property type="match status" value="1"/>
</dbReference>
<dbReference type="RefSeq" id="WP_091151065.1">
    <property type="nucleotide sequence ID" value="NZ_FNOT01000001.1"/>
</dbReference>
<evidence type="ECO:0000313" key="11">
    <source>
        <dbReference type="Proteomes" id="UP000198921"/>
    </source>
</evidence>
<feature type="transmembrane region" description="Helical" evidence="7">
    <location>
        <begin position="320"/>
        <end position="347"/>
    </location>
</feature>
<dbReference type="Proteomes" id="UP000198921">
    <property type="component" value="Unassembled WGS sequence"/>
</dbReference>
<dbReference type="AlphaFoldDB" id="A0A1H3BRX0"/>
<keyword evidence="5 7" id="KW-0472">Membrane</keyword>
<feature type="transmembrane region" description="Helical" evidence="7">
    <location>
        <begin position="22"/>
        <end position="47"/>
    </location>
</feature>
<evidence type="ECO:0000259" key="8">
    <source>
        <dbReference type="Pfam" id="PF02687"/>
    </source>
</evidence>
<protein>
    <submittedName>
        <fullName evidence="10">Putative ABC transport system permease protein</fullName>
    </submittedName>
</protein>
<evidence type="ECO:0000256" key="1">
    <source>
        <dbReference type="ARBA" id="ARBA00004651"/>
    </source>
</evidence>
<keyword evidence="3 7" id="KW-0812">Transmembrane</keyword>
<evidence type="ECO:0000256" key="2">
    <source>
        <dbReference type="ARBA" id="ARBA00022475"/>
    </source>
</evidence>
<dbReference type="EMBL" id="FNOT01000001">
    <property type="protein sequence ID" value="SDX43919.1"/>
    <property type="molecule type" value="Genomic_DNA"/>
</dbReference>
<reference evidence="11" key="1">
    <citation type="submission" date="2016-10" db="EMBL/GenBank/DDBJ databases">
        <authorList>
            <person name="Varghese N."/>
            <person name="Submissions S."/>
        </authorList>
    </citation>
    <scope>NUCLEOTIDE SEQUENCE [LARGE SCALE GENOMIC DNA]</scope>
    <source>
        <strain evidence="11">DSM 45422</strain>
    </source>
</reference>
<evidence type="ECO:0000256" key="5">
    <source>
        <dbReference type="ARBA" id="ARBA00023136"/>
    </source>
</evidence>
<dbReference type="InterPro" id="IPR050250">
    <property type="entry name" value="Macrolide_Exporter_MacB"/>
</dbReference>
<evidence type="ECO:0000256" key="3">
    <source>
        <dbReference type="ARBA" id="ARBA00022692"/>
    </source>
</evidence>
<accession>A0A1H3BRX0</accession>
<dbReference type="InterPro" id="IPR003838">
    <property type="entry name" value="ABC3_permease_C"/>
</dbReference>
<evidence type="ECO:0000313" key="10">
    <source>
        <dbReference type="EMBL" id="SDX43919.1"/>
    </source>
</evidence>
<feature type="domain" description="MacB-like periplasmic core" evidence="9">
    <location>
        <begin position="23"/>
        <end position="191"/>
    </location>
</feature>
<dbReference type="Pfam" id="PF02687">
    <property type="entry name" value="FtsX"/>
    <property type="match status" value="1"/>
</dbReference>
<evidence type="ECO:0000256" key="7">
    <source>
        <dbReference type="SAM" id="Phobius"/>
    </source>
</evidence>
<gene>
    <name evidence="10" type="ORF">SAMN05660209_00520</name>
</gene>
<dbReference type="STRING" id="1137993.SAMN05660209_00520"/>
<evidence type="ECO:0000256" key="4">
    <source>
        <dbReference type="ARBA" id="ARBA00022989"/>
    </source>
</evidence>
<keyword evidence="11" id="KW-1185">Reference proteome</keyword>
<sequence length="406" mass="42607">MIPVLATLAEAWSEVRVHRARVVLSLVGVFLAVFAMTTVTALGLLVAQVQQEQGERMGGRSATIGVTAYDPQTGMPPDPQEWDAAVADLTERYGITTTASIGYEETRFRLPGGTQAVQTKRVSPSYGQLHRVEPIEGRWLREGDRDSLAPAVVVNEAFLAALGVPDLSARPTVVIGGGDPVRAVVVGVVREGYGEELLAYRVDRSAGPWDAPGVADPSAMAFGPSTLELWVRPEQADEVMAVVSHDLGLALGGVQVDAYRSDSQGLEETLGMLRLAIRGAGVVVLVLGGLGVLNIGLVTVRQRIREIGVRRSFGATSSRVFSAIMLESVCATFLAGLAAVALSVVLVRNLPLDQLLNSGIPLAETPAFPVAAAVEGLVAATAVGALAGLLPAVIAVRARVIDAIRF</sequence>
<comment type="similarity">
    <text evidence="6">Belongs to the ABC-4 integral membrane protein family.</text>
</comment>
<proteinExistence type="inferred from homology"/>
<dbReference type="PANTHER" id="PTHR30572">
    <property type="entry name" value="MEMBRANE COMPONENT OF TRANSPORTER-RELATED"/>
    <property type="match status" value="1"/>
</dbReference>
<feature type="transmembrane region" description="Helical" evidence="7">
    <location>
        <begin position="367"/>
        <end position="396"/>
    </location>
</feature>
<comment type="subcellular location">
    <subcellularLocation>
        <location evidence="1">Cell membrane</location>
        <topology evidence="1">Multi-pass membrane protein</topology>
    </subcellularLocation>
</comment>
<feature type="domain" description="ABC3 transporter permease C-terminal" evidence="8">
    <location>
        <begin position="280"/>
        <end position="396"/>
    </location>
</feature>
<dbReference type="OrthoDB" id="3510103at2"/>
<keyword evidence="2" id="KW-1003">Cell membrane</keyword>
<dbReference type="GO" id="GO:0005886">
    <property type="term" value="C:plasma membrane"/>
    <property type="evidence" value="ECO:0007669"/>
    <property type="project" value="UniProtKB-SubCell"/>
</dbReference>